<dbReference type="EMBL" id="MW580853">
    <property type="protein sequence ID" value="QRM16851.1"/>
    <property type="molecule type" value="Genomic_DNA"/>
</dbReference>
<dbReference type="EMBL" id="MW580849">
    <property type="protein sequence ID" value="QRM16328.1"/>
    <property type="molecule type" value="Genomic_DNA"/>
</dbReference>
<dbReference type="InterPro" id="IPR043721">
    <property type="entry name" value="DUF5662"/>
</dbReference>
<evidence type="ECO:0000313" key="8">
    <source>
        <dbReference type="EMBL" id="QRM17112.1"/>
    </source>
</evidence>
<evidence type="ECO:0000313" key="9">
    <source>
        <dbReference type="Proteomes" id="UP000011239"/>
    </source>
</evidence>
<evidence type="ECO:0000313" key="3">
    <source>
        <dbReference type="EMBL" id="QRM16458.1"/>
    </source>
</evidence>
<gene>
    <name evidence="3" type="primary">ORF35</name>
    <name evidence="1" type="ORF">AngHV1_ORF35</name>
</gene>
<evidence type="ECO:0000313" key="1">
    <source>
        <dbReference type="EMBL" id="ADA57798.1"/>
    </source>
</evidence>
<proteinExistence type="predicted"/>
<accession>A0A1J0REF2</accession>
<reference evidence="1 9" key="1">
    <citation type="journal article" date="2010" name="J. Gen. Virol.">
        <title>Complete genome sequence and taxonomic position of anguillid herpesvirus 1.</title>
        <authorList>
            <person name="van Beurden S.J."/>
            <person name="Bossers A."/>
            <person name="Voorbergen-Laarman M.H."/>
            <person name="Haenen O.L."/>
            <person name="Peters S."/>
            <person name="Abma-Henkens M.H."/>
            <person name="Peeters B.P."/>
            <person name="Rottier P.J."/>
            <person name="Engelsma M.Y."/>
        </authorList>
    </citation>
    <scope>NUCLEOTIDE SEQUENCE [LARGE SCALE GENOMIC DNA]</scope>
    <source>
        <strain evidence="1">500138</strain>
        <strain evidence="9">Isolate Anguilla anguilla/Netherlands/500138/1998</strain>
    </source>
</reference>
<name>A0A1J0REF2_9VIRU</name>
<protein>
    <submittedName>
        <fullName evidence="3">Protein ORF35</fullName>
    </submittedName>
</protein>
<dbReference type="Pfam" id="PF18907">
    <property type="entry name" value="DUF5662"/>
    <property type="match status" value="1"/>
</dbReference>
<evidence type="ECO:0000313" key="7">
    <source>
        <dbReference type="EMBL" id="QRM16981.1"/>
    </source>
</evidence>
<dbReference type="GeneID" id="8683467"/>
<reference evidence="3" key="3">
    <citation type="journal article" date="2021" name="Microorganisms">
        <title>Genomes of Anguillid Herpesvirus 1 Strains Reveal Evolutionary Disparities and Low Genetic Diversity in the Genus Cyprinivirus.</title>
        <authorList>
            <person name="Donohoe O."/>
            <person name="Zhang H."/>
            <person name="Delrez N."/>
            <person name="Gao Y."/>
            <person name="Suarez N.M."/>
            <person name="Davison A.J."/>
            <person name="Vanderplasschen A."/>
        </authorList>
    </citation>
    <scope>NUCLEOTIDE SEQUENCE</scope>
    <source>
        <strain evidence="2">500138</strain>
        <strain evidence="4">DK-200249</strain>
        <strain evidence="3">DK-2008-50-66-1</strain>
        <strain evidence="5">DK-205223-2</strain>
        <strain evidence="6">DK-206116-1</strain>
        <strain evidence="7">HVA 486123</strain>
        <strain evidence="8">UK N080</strain>
    </source>
</reference>
<evidence type="ECO:0000313" key="6">
    <source>
        <dbReference type="EMBL" id="QRM16851.1"/>
    </source>
</evidence>
<dbReference type="EMBL" id="FJ940765">
    <property type="protein sequence ID" value="ADA57798.1"/>
    <property type="molecule type" value="Genomic_DNA"/>
</dbReference>
<dbReference type="EMBL" id="MW580855">
    <property type="protein sequence ID" value="QRM17112.1"/>
    <property type="molecule type" value="Genomic_DNA"/>
</dbReference>
<keyword evidence="9" id="KW-1185">Reference proteome</keyword>
<dbReference type="EMBL" id="MW580854">
    <property type="protein sequence ID" value="QRM16981.1"/>
    <property type="molecule type" value="Genomic_DNA"/>
</dbReference>
<evidence type="ECO:0000313" key="2">
    <source>
        <dbReference type="EMBL" id="QRM16328.1"/>
    </source>
</evidence>
<organism evidence="3">
    <name type="scientific">Anguillid herpesvirus 1</name>
    <dbReference type="NCBI Taxonomy" id="150286"/>
    <lineage>
        <taxon>Viruses</taxon>
        <taxon>Duplodnaviria</taxon>
        <taxon>Heunggongvirae</taxon>
        <taxon>Peploviricota</taxon>
        <taxon>Herviviricetes</taxon>
        <taxon>Herpesvirales</taxon>
        <taxon>Alloherpesviridae</taxon>
        <taxon>Cyvirus</taxon>
        <taxon>Cyvirus anguillidallo1</taxon>
    </lineage>
</organism>
<evidence type="ECO:0000313" key="5">
    <source>
        <dbReference type="EMBL" id="QRM16720.1"/>
    </source>
</evidence>
<dbReference type="KEGG" id="vg:8683467"/>
<dbReference type="EMBL" id="MW580852">
    <property type="protein sequence ID" value="QRM16720.1"/>
    <property type="molecule type" value="Genomic_DNA"/>
</dbReference>
<dbReference type="EMBL" id="MW580851">
    <property type="protein sequence ID" value="QRM16587.1"/>
    <property type="molecule type" value="Genomic_DNA"/>
</dbReference>
<evidence type="ECO:0000313" key="4">
    <source>
        <dbReference type="EMBL" id="QRM16587.1"/>
    </source>
</evidence>
<dbReference type="OrthoDB" id="8380at10239"/>
<accession>D2E886</accession>
<reference evidence="1" key="2">
    <citation type="submission" date="2012-05" db="EMBL/GenBank/DDBJ databases">
        <authorList>
            <person name="van Beurden S.J."/>
            <person name="Gatherer D."/>
            <person name="Tuzi K."/>
            <person name="Herzyk P."/>
            <person name="Galbraith J."/>
            <person name="Peeters B.P.H."/>
            <person name="Rottier P.J.M."/>
            <person name="Engelsma M.Y."/>
            <person name="Davison A.J."/>
        </authorList>
    </citation>
    <scope>NUCLEOTIDE SEQUENCE</scope>
    <source>
        <strain evidence="1">500138</strain>
    </source>
</reference>
<dbReference type="RefSeq" id="YP_003358174.1">
    <property type="nucleotide sequence ID" value="NC_013668.3"/>
</dbReference>
<sequence length="296" mass="33175">MNGELSVDHAKLIGKKSPFGCYGPFEVAKFLVAVPERKWTEEHTNMMNAALGVEAHLHATVSHKIFVVGTAQLFQQLWHGIKRMPDMINSVFDHDASKLTLLERIVYGLMMSVQESLTLSEAGQPVVSAFTPDLVKEMYRWIVQKGFNHHYVLNQHHPQHWGMLPMSEAAVREAVIDGLAVVLERVPTITTVEDLLSRYRIPKNHNEPMFRAVLNDFRRAAGNNVDLPAVRKLLTDLVKLGFINLLPAWSSLGVPPPSNPPIFTFGDCLCDSMVANKTLPMCKGDYYHDTGKVPPQ</sequence>
<reference evidence="3" key="4">
    <citation type="submission" date="2021-02" db="EMBL/GenBank/DDBJ databases">
        <authorList>
            <person name="Vanderplasschen A.F.C."/>
            <person name="Davison A.J."/>
        </authorList>
    </citation>
    <scope>NUCLEOTIDE SEQUENCE</scope>
    <source>
        <strain evidence="2">500138</strain>
        <strain evidence="4">DK-200249</strain>
        <strain evidence="3">DK-2008-50-66-1</strain>
        <strain evidence="5">DK-205223-2</strain>
        <strain evidence="6">DK-206116-1</strain>
        <strain evidence="7">HVA 486123</strain>
        <strain evidence="8">UK N080</strain>
    </source>
</reference>
<dbReference type="EMBL" id="MW580850">
    <property type="protein sequence ID" value="QRM16458.1"/>
    <property type="molecule type" value="Genomic_DNA"/>
</dbReference>
<dbReference type="Proteomes" id="UP000011239">
    <property type="component" value="Segment"/>
</dbReference>